<dbReference type="AlphaFoldDB" id="A0A7S1HVA6"/>
<name>A0A7S1HVA6_9EUGL</name>
<accession>A0A7S1HVA6</accession>
<reference evidence="1" key="1">
    <citation type="submission" date="2021-01" db="EMBL/GenBank/DDBJ databases">
        <authorList>
            <person name="Corre E."/>
            <person name="Pelletier E."/>
            <person name="Niang G."/>
            <person name="Scheremetjew M."/>
            <person name="Finn R."/>
            <person name="Kale V."/>
            <person name="Holt S."/>
            <person name="Cochrane G."/>
            <person name="Meng A."/>
            <person name="Brown T."/>
            <person name="Cohen L."/>
        </authorList>
    </citation>
    <scope>NUCLEOTIDE SEQUENCE</scope>
    <source>
        <strain evidence="1">NIES-381</strain>
    </source>
</reference>
<protein>
    <submittedName>
        <fullName evidence="1">Uncharacterized protein</fullName>
    </submittedName>
</protein>
<dbReference type="EMBL" id="HBGA01009196">
    <property type="protein sequence ID" value="CAD8992325.1"/>
    <property type="molecule type" value="Transcribed_RNA"/>
</dbReference>
<evidence type="ECO:0000313" key="1">
    <source>
        <dbReference type="EMBL" id="CAD8992325.1"/>
    </source>
</evidence>
<organism evidence="1">
    <name type="scientific">Eutreptiella gymnastica</name>
    <dbReference type="NCBI Taxonomy" id="73025"/>
    <lineage>
        <taxon>Eukaryota</taxon>
        <taxon>Discoba</taxon>
        <taxon>Euglenozoa</taxon>
        <taxon>Euglenida</taxon>
        <taxon>Spirocuta</taxon>
        <taxon>Euglenophyceae</taxon>
        <taxon>Eutreptiales</taxon>
        <taxon>Eutreptiaceae</taxon>
        <taxon>Eutreptiella</taxon>
    </lineage>
</organism>
<proteinExistence type="predicted"/>
<sequence>MSYLPIQLGVTSPVVYSSRPCTVATTHVMATACNVIVSPAAYTGWPWPAMPTTCSVPTVYSSTCMSGMYSFGSVHETSWGAPMAAPLFMDPLPATEATVPPTTAEKVMAVDAQAAPAADVDASAYTARDLETKQEELVKVMGALDQVAATFQLVTDEAQTLAGQLKSIKSGESGGDPALCAQLQRAQEQVTMLKAQLAAEEASEAN</sequence>
<gene>
    <name evidence="1" type="ORF">EGYM00392_LOCUS3372</name>
</gene>